<name>A0A9W9FCU5_9EURO</name>
<evidence type="ECO:0008006" key="3">
    <source>
        <dbReference type="Google" id="ProtNLM"/>
    </source>
</evidence>
<proteinExistence type="predicted"/>
<protein>
    <recommendedName>
        <fullName evidence="3">Arrestin-like N-terminal domain-containing protein</fullName>
    </recommendedName>
</protein>
<dbReference type="OrthoDB" id="2333384at2759"/>
<reference evidence="1" key="2">
    <citation type="journal article" date="2023" name="IMA Fungus">
        <title>Comparative genomic study of the Penicillium genus elucidates a diverse pangenome and 15 lateral gene transfer events.</title>
        <authorList>
            <person name="Petersen C."/>
            <person name="Sorensen T."/>
            <person name="Nielsen M.R."/>
            <person name="Sondergaard T.E."/>
            <person name="Sorensen J.L."/>
            <person name="Fitzpatrick D.A."/>
            <person name="Frisvad J.C."/>
            <person name="Nielsen K.L."/>
        </authorList>
    </citation>
    <scope>NUCLEOTIDE SEQUENCE</scope>
    <source>
        <strain evidence="1">IBT 30069</strain>
    </source>
</reference>
<comment type="caution">
    <text evidence="1">The sequence shown here is derived from an EMBL/GenBank/DDBJ whole genome shotgun (WGS) entry which is preliminary data.</text>
</comment>
<dbReference type="EMBL" id="JAPQKH010000005">
    <property type="protein sequence ID" value="KAJ5097766.1"/>
    <property type="molecule type" value="Genomic_DNA"/>
</dbReference>
<organism evidence="1 2">
    <name type="scientific">Penicillium angulare</name>
    <dbReference type="NCBI Taxonomy" id="116970"/>
    <lineage>
        <taxon>Eukaryota</taxon>
        <taxon>Fungi</taxon>
        <taxon>Dikarya</taxon>
        <taxon>Ascomycota</taxon>
        <taxon>Pezizomycotina</taxon>
        <taxon>Eurotiomycetes</taxon>
        <taxon>Eurotiomycetidae</taxon>
        <taxon>Eurotiales</taxon>
        <taxon>Aspergillaceae</taxon>
        <taxon>Penicillium</taxon>
    </lineage>
</organism>
<sequence>MVTLKHVTVQSSPDLKIALNQPNKFIAGQTISGYVLRKSHYADSDACLLVRLRGHTEWVMQIFNGTTSSLTRSCFNFFEDSSESVALHMGPLHIPEENSEWLKWPFSIVLPKNPRQGAFRNVHEKEISYLPLSEASSQQLPPSCVWKNFDTTRHTKGHVEYYLEAGLIGSGKKKGNKTYHASQPLNMQLTTPPIPITDFSTKHPLPFRRKITSQCLIPGITKLSVGQKLQKVLVSSKVPHYTFELHLELANLLQIQNSNTIPLRLWVKPIWNLTSEMVQGVPQMVLVKRFVLNLQTKISYASRRLRGSKERIDQLTHVLMDYSSQAVLKDHVALKAQGERLEEDSPGPDMLIVPVDNEHPPLDLGAALGIHAPRATSGELSLDPTFATFNMKNQHSIEYKLELAIAGETRCFDGSESVLVIGPNCN</sequence>
<reference evidence="1" key="1">
    <citation type="submission" date="2022-11" db="EMBL/GenBank/DDBJ databases">
        <authorList>
            <person name="Petersen C."/>
        </authorList>
    </citation>
    <scope>NUCLEOTIDE SEQUENCE</scope>
    <source>
        <strain evidence="1">IBT 30069</strain>
    </source>
</reference>
<accession>A0A9W9FCU5</accession>
<dbReference type="Proteomes" id="UP001149165">
    <property type="component" value="Unassembled WGS sequence"/>
</dbReference>
<gene>
    <name evidence="1" type="ORF">N7456_008487</name>
</gene>
<evidence type="ECO:0000313" key="2">
    <source>
        <dbReference type="Proteomes" id="UP001149165"/>
    </source>
</evidence>
<dbReference type="AlphaFoldDB" id="A0A9W9FCU5"/>
<evidence type="ECO:0000313" key="1">
    <source>
        <dbReference type="EMBL" id="KAJ5097766.1"/>
    </source>
</evidence>
<keyword evidence="2" id="KW-1185">Reference proteome</keyword>